<evidence type="ECO:0000313" key="3">
    <source>
        <dbReference type="Proteomes" id="UP000712281"/>
    </source>
</evidence>
<protein>
    <submittedName>
        <fullName evidence="2">Uncharacterized protein</fullName>
    </submittedName>
</protein>
<evidence type="ECO:0000256" key="1">
    <source>
        <dbReference type="SAM" id="MobiDB-lite"/>
    </source>
</evidence>
<proteinExistence type="predicted"/>
<organism evidence="2 3">
    <name type="scientific">Brassica cretica</name>
    <name type="common">Mustard</name>
    <dbReference type="NCBI Taxonomy" id="69181"/>
    <lineage>
        <taxon>Eukaryota</taxon>
        <taxon>Viridiplantae</taxon>
        <taxon>Streptophyta</taxon>
        <taxon>Embryophyta</taxon>
        <taxon>Tracheophyta</taxon>
        <taxon>Spermatophyta</taxon>
        <taxon>Magnoliopsida</taxon>
        <taxon>eudicotyledons</taxon>
        <taxon>Gunneridae</taxon>
        <taxon>Pentapetalae</taxon>
        <taxon>rosids</taxon>
        <taxon>malvids</taxon>
        <taxon>Brassicales</taxon>
        <taxon>Brassicaceae</taxon>
        <taxon>Brassiceae</taxon>
        <taxon>Brassica</taxon>
    </lineage>
</organism>
<evidence type="ECO:0000313" key="2">
    <source>
        <dbReference type="EMBL" id="KAF2582017.1"/>
    </source>
</evidence>
<dbReference type="Proteomes" id="UP000712281">
    <property type="component" value="Unassembled WGS sequence"/>
</dbReference>
<sequence>MFATLGLDSVFLRVYSVSLEVYGIKLELWFLGGWLPFSLPQSFVVLRWHARLPLVCEVKKLHGESSSCCYAKASFKFYATDDETKKKLEKCEVTKCGMSLVYVPEDDEECMLLKKTNLVQLSWKTEPSCSNGSDDVNIMDDVRPKRRRCQVGGGGEEPDHKRAK</sequence>
<reference evidence="2" key="1">
    <citation type="submission" date="2019-12" db="EMBL/GenBank/DDBJ databases">
        <title>Genome sequencing and annotation of Brassica cretica.</title>
        <authorList>
            <person name="Studholme D.J."/>
            <person name="Sarris P.F."/>
        </authorList>
    </citation>
    <scope>NUCLEOTIDE SEQUENCE</scope>
    <source>
        <strain evidence="2">PFS-001/15</strain>
        <tissue evidence="2">Leaf</tissue>
    </source>
</reference>
<comment type="caution">
    <text evidence="2">The sequence shown here is derived from an EMBL/GenBank/DDBJ whole genome shotgun (WGS) entry which is preliminary data.</text>
</comment>
<feature type="region of interest" description="Disordered" evidence="1">
    <location>
        <begin position="129"/>
        <end position="164"/>
    </location>
</feature>
<dbReference type="AlphaFoldDB" id="A0A8S9JKV6"/>
<accession>A0A8S9JKV6</accession>
<name>A0A8S9JKV6_BRACR</name>
<dbReference type="EMBL" id="QGKW02001660">
    <property type="protein sequence ID" value="KAF2582017.1"/>
    <property type="molecule type" value="Genomic_DNA"/>
</dbReference>
<gene>
    <name evidence="2" type="ORF">F2Q68_00002329</name>
</gene>